<evidence type="ECO:0000313" key="2">
    <source>
        <dbReference type="Proteomes" id="UP000822688"/>
    </source>
</evidence>
<reference evidence="1" key="1">
    <citation type="submission" date="2020-06" db="EMBL/GenBank/DDBJ databases">
        <title>WGS assembly of Ceratodon purpureus strain R40.</title>
        <authorList>
            <person name="Carey S.B."/>
            <person name="Jenkins J."/>
            <person name="Shu S."/>
            <person name="Lovell J.T."/>
            <person name="Sreedasyam A."/>
            <person name="Maumus F."/>
            <person name="Tiley G.P."/>
            <person name="Fernandez-Pozo N."/>
            <person name="Barry K."/>
            <person name="Chen C."/>
            <person name="Wang M."/>
            <person name="Lipzen A."/>
            <person name="Daum C."/>
            <person name="Saski C.A."/>
            <person name="Payton A.C."/>
            <person name="Mcbreen J.C."/>
            <person name="Conrad R.E."/>
            <person name="Kollar L.M."/>
            <person name="Olsson S."/>
            <person name="Huttunen S."/>
            <person name="Landis J.B."/>
            <person name="Wickett N.J."/>
            <person name="Johnson M.G."/>
            <person name="Rensing S.A."/>
            <person name="Grimwood J."/>
            <person name="Schmutz J."/>
            <person name="Mcdaniel S.F."/>
        </authorList>
    </citation>
    <scope>NUCLEOTIDE SEQUENCE</scope>
    <source>
        <strain evidence="1">R40</strain>
    </source>
</reference>
<organism evidence="1 2">
    <name type="scientific">Ceratodon purpureus</name>
    <name type="common">Fire moss</name>
    <name type="synonym">Dicranum purpureum</name>
    <dbReference type="NCBI Taxonomy" id="3225"/>
    <lineage>
        <taxon>Eukaryota</taxon>
        <taxon>Viridiplantae</taxon>
        <taxon>Streptophyta</taxon>
        <taxon>Embryophyta</taxon>
        <taxon>Bryophyta</taxon>
        <taxon>Bryophytina</taxon>
        <taxon>Bryopsida</taxon>
        <taxon>Dicranidae</taxon>
        <taxon>Pseudoditrichales</taxon>
        <taxon>Ditrichaceae</taxon>
        <taxon>Ceratodon</taxon>
    </lineage>
</organism>
<accession>A0A8T0ILT0</accession>
<dbReference type="Proteomes" id="UP000822688">
    <property type="component" value="Chromosome 3"/>
</dbReference>
<keyword evidence="2" id="KW-1185">Reference proteome</keyword>
<sequence length="103" mass="11544">MPANRHHLGIQDVIMLPIHNIVLTDSRLEVIIFPTHRVILQLGTILRNAASSSRPTKQAPSNKKQLLRQPFRTRLLTELLLFIILHTVKSGGSHDASRRSAVA</sequence>
<name>A0A8T0ILT0_CERPU</name>
<comment type="caution">
    <text evidence="1">The sequence shown here is derived from an EMBL/GenBank/DDBJ whole genome shotgun (WGS) entry which is preliminary data.</text>
</comment>
<proteinExistence type="predicted"/>
<gene>
    <name evidence="1" type="ORF">KC19_3G168500</name>
</gene>
<dbReference type="EMBL" id="CM026423">
    <property type="protein sequence ID" value="KAG0583877.1"/>
    <property type="molecule type" value="Genomic_DNA"/>
</dbReference>
<protein>
    <submittedName>
        <fullName evidence="1">Uncharacterized protein</fullName>
    </submittedName>
</protein>
<evidence type="ECO:0000313" key="1">
    <source>
        <dbReference type="EMBL" id="KAG0583877.1"/>
    </source>
</evidence>
<dbReference type="AlphaFoldDB" id="A0A8T0ILT0"/>